<feature type="transmembrane region" description="Helical" evidence="9">
    <location>
        <begin position="101"/>
        <end position="120"/>
    </location>
</feature>
<evidence type="ECO:0000256" key="4">
    <source>
        <dbReference type="ARBA" id="ARBA00022692"/>
    </source>
</evidence>
<sequence>MRIVIVYPPLPDVGFHFLPQLDQLWLTDLFDALLVFPTIVHIAFHRKAVHVAHSWFLTSTLCNVERIATVAITSFPDPRAGCEMVTNQIWTKVSAHKCGDCMFSGHTVLFVICACVWTTYPPCNQRIARIVISTIIWLLVLAGSAIVIMNRAHYTVDVLVAWYVGIGNWYIVQYFWKEQTCLTGKHYKPVNSNNGGVFSVWALDEDHERYQTAFEKNPSLRLTLASSNDHSEMTI</sequence>
<dbReference type="GO" id="GO:0005886">
    <property type="term" value="C:plasma membrane"/>
    <property type="evidence" value="ECO:0007669"/>
    <property type="project" value="TreeGrafter"/>
</dbReference>
<dbReference type="GO" id="GO:0033188">
    <property type="term" value="F:sphingomyelin synthase activity"/>
    <property type="evidence" value="ECO:0007669"/>
    <property type="project" value="TreeGrafter"/>
</dbReference>
<protein>
    <recommendedName>
        <fullName evidence="10">Sphingomyelin synthase-like domain-containing protein</fullName>
    </recommendedName>
</protein>
<dbReference type="InterPro" id="IPR045221">
    <property type="entry name" value="Sphingomyelin_synth-like"/>
</dbReference>
<accession>A0A077WMU4</accession>
<keyword evidence="5" id="KW-0746">Sphingolipid metabolism</keyword>
<evidence type="ECO:0000256" key="5">
    <source>
        <dbReference type="ARBA" id="ARBA00022919"/>
    </source>
</evidence>
<evidence type="ECO:0000259" key="10">
    <source>
        <dbReference type="Pfam" id="PF14360"/>
    </source>
</evidence>
<dbReference type="CDD" id="cd01610">
    <property type="entry name" value="PAP2_like"/>
    <property type="match status" value="1"/>
</dbReference>
<dbReference type="GO" id="GO:0046513">
    <property type="term" value="P:ceramide biosynthetic process"/>
    <property type="evidence" value="ECO:0007669"/>
    <property type="project" value="TreeGrafter"/>
</dbReference>
<evidence type="ECO:0000256" key="9">
    <source>
        <dbReference type="SAM" id="Phobius"/>
    </source>
</evidence>
<dbReference type="EMBL" id="LK023328">
    <property type="protein sequence ID" value="CDS08936.1"/>
    <property type="molecule type" value="Genomic_DNA"/>
</dbReference>
<feature type="transmembrane region" description="Helical" evidence="9">
    <location>
        <begin position="156"/>
        <end position="176"/>
    </location>
</feature>
<evidence type="ECO:0000256" key="6">
    <source>
        <dbReference type="ARBA" id="ARBA00022989"/>
    </source>
</evidence>
<dbReference type="GO" id="GO:0000139">
    <property type="term" value="C:Golgi membrane"/>
    <property type="evidence" value="ECO:0007669"/>
    <property type="project" value="TreeGrafter"/>
</dbReference>
<keyword evidence="7" id="KW-0443">Lipid metabolism</keyword>
<evidence type="ECO:0000313" key="11">
    <source>
        <dbReference type="EMBL" id="CDS08936.1"/>
    </source>
</evidence>
<dbReference type="InterPro" id="IPR025749">
    <property type="entry name" value="Sphingomyelin_synth-like_dom"/>
</dbReference>
<evidence type="ECO:0000256" key="1">
    <source>
        <dbReference type="ARBA" id="ARBA00004141"/>
    </source>
</evidence>
<keyword evidence="3" id="KW-0808">Transferase</keyword>
<dbReference type="PANTHER" id="PTHR21290:SF25">
    <property type="entry name" value="SPHINGOMYELIN SYNTHASE-RELATED PROTEIN 1"/>
    <property type="match status" value="1"/>
</dbReference>
<proteinExistence type="inferred from homology"/>
<comment type="subcellular location">
    <subcellularLocation>
        <location evidence="1">Membrane</location>
        <topology evidence="1">Multi-pass membrane protein</topology>
    </subcellularLocation>
</comment>
<evidence type="ECO:0000256" key="7">
    <source>
        <dbReference type="ARBA" id="ARBA00023098"/>
    </source>
</evidence>
<gene>
    <name evidence="11" type="ORF">LRAMOSA10296</name>
</gene>
<comment type="similarity">
    <text evidence="2">Belongs to the sphingomyelin synthase family.</text>
</comment>
<dbReference type="PANTHER" id="PTHR21290">
    <property type="entry name" value="SPHINGOMYELIN SYNTHETASE"/>
    <property type="match status" value="1"/>
</dbReference>
<evidence type="ECO:0000256" key="3">
    <source>
        <dbReference type="ARBA" id="ARBA00022679"/>
    </source>
</evidence>
<reference evidence="11" key="1">
    <citation type="journal article" date="2014" name="Genome Announc.">
        <title>De novo whole-genome sequence and genome annotation of Lichtheimia ramosa.</title>
        <authorList>
            <person name="Linde J."/>
            <person name="Schwartze V."/>
            <person name="Binder U."/>
            <person name="Lass-Florl C."/>
            <person name="Voigt K."/>
            <person name="Horn F."/>
        </authorList>
    </citation>
    <scope>NUCLEOTIDE SEQUENCE</scope>
    <source>
        <strain evidence="11">JMRC FSU:6197</strain>
    </source>
</reference>
<name>A0A077WMU4_9FUNG</name>
<dbReference type="Pfam" id="PF14360">
    <property type="entry name" value="PAP2_C"/>
    <property type="match status" value="1"/>
</dbReference>
<organism evidence="11">
    <name type="scientific">Lichtheimia ramosa</name>
    <dbReference type="NCBI Taxonomy" id="688394"/>
    <lineage>
        <taxon>Eukaryota</taxon>
        <taxon>Fungi</taxon>
        <taxon>Fungi incertae sedis</taxon>
        <taxon>Mucoromycota</taxon>
        <taxon>Mucoromycotina</taxon>
        <taxon>Mucoromycetes</taxon>
        <taxon>Mucorales</taxon>
        <taxon>Lichtheimiaceae</taxon>
        <taxon>Lichtheimia</taxon>
    </lineage>
</organism>
<keyword evidence="8 9" id="KW-0472">Membrane</keyword>
<feature type="domain" description="Sphingomyelin synthase-like" evidence="10">
    <location>
        <begin position="97"/>
        <end position="171"/>
    </location>
</feature>
<evidence type="ECO:0000256" key="8">
    <source>
        <dbReference type="ARBA" id="ARBA00023136"/>
    </source>
</evidence>
<dbReference type="AlphaFoldDB" id="A0A077WMU4"/>
<keyword evidence="4 9" id="KW-0812">Transmembrane</keyword>
<feature type="transmembrane region" description="Helical" evidence="9">
    <location>
        <begin position="126"/>
        <end position="149"/>
    </location>
</feature>
<dbReference type="OrthoDB" id="2237290at2759"/>
<evidence type="ECO:0000256" key="2">
    <source>
        <dbReference type="ARBA" id="ARBA00005441"/>
    </source>
</evidence>
<keyword evidence="6 9" id="KW-1133">Transmembrane helix</keyword>
<dbReference type="GO" id="GO:0005789">
    <property type="term" value="C:endoplasmic reticulum membrane"/>
    <property type="evidence" value="ECO:0007669"/>
    <property type="project" value="TreeGrafter"/>
</dbReference>
<dbReference type="GO" id="GO:0047493">
    <property type="term" value="F:ceramide cholinephosphotransferase activity"/>
    <property type="evidence" value="ECO:0007669"/>
    <property type="project" value="TreeGrafter"/>
</dbReference>